<evidence type="ECO:0000256" key="1">
    <source>
        <dbReference type="SAM" id="MobiDB-lite"/>
    </source>
</evidence>
<dbReference type="AlphaFoldDB" id="A0A345UNT5"/>
<dbReference type="Proteomes" id="UP000254808">
    <property type="component" value="Chromosome"/>
</dbReference>
<protein>
    <submittedName>
        <fullName evidence="2">Uncharacterized protein</fullName>
    </submittedName>
</protein>
<reference evidence="2 3" key="1">
    <citation type="submission" date="2018-03" db="EMBL/GenBank/DDBJ databases">
        <title>Phenotypic and genomic properties of Cyclonatronum proteinivorum gen. nov., sp. nov., a haloalkaliphilic bacteroidete from soda lakes possessing Na+-translocating rhodopsin.</title>
        <authorList>
            <person name="Toshchakov S.V."/>
            <person name="Korzhenkov A."/>
            <person name="Samarov N.I."/>
            <person name="Kublanov I.V."/>
            <person name="Muntyan M.S."/>
            <person name="Sorokin D.Y."/>
        </authorList>
    </citation>
    <scope>NUCLEOTIDE SEQUENCE [LARGE SCALE GENOMIC DNA]</scope>
    <source>
        <strain evidence="2 3">Omega</strain>
    </source>
</reference>
<accession>A0A345UNT5</accession>
<feature type="region of interest" description="Disordered" evidence="1">
    <location>
        <begin position="13"/>
        <end position="59"/>
    </location>
</feature>
<evidence type="ECO:0000313" key="3">
    <source>
        <dbReference type="Proteomes" id="UP000254808"/>
    </source>
</evidence>
<dbReference type="EMBL" id="CP027806">
    <property type="protein sequence ID" value="AXJ02137.1"/>
    <property type="molecule type" value="Genomic_DNA"/>
</dbReference>
<proteinExistence type="predicted"/>
<feature type="compositionally biased region" description="Low complexity" evidence="1">
    <location>
        <begin position="13"/>
        <end position="38"/>
    </location>
</feature>
<evidence type="ECO:0000313" key="2">
    <source>
        <dbReference type="EMBL" id="AXJ02137.1"/>
    </source>
</evidence>
<organism evidence="2 3">
    <name type="scientific">Cyclonatronum proteinivorum</name>
    <dbReference type="NCBI Taxonomy" id="1457365"/>
    <lineage>
        <taxon>Bacteria</taxon>
        <taxon>Pseudomonadati</taxon>
        <taxon>Balneolota</taxon>
        <taxon>Balneolia</taxon>
        <taxon>Balneolales</taxon>
        <taxon>Cyclonatronaceae</taxon>
        <taxon>Cyclonatronum</taxon>
    </lineage>
</organism>
<feature type="compositionally biased region" description="Basic and acidic residues" evidence="1">
    <location>
        <begin position="49"/>
        <end position="59"/>
    </location>
</feature>
<keyword evidence="3" id="KW-1185">Reference proteome</keyword>
<gene>
    <name evidence="2" type="ORF">CYPRO_2899</name>
</gene>
<sequence>MAVHAEVAFVGEADAAVGADQEGQAAGQQPEEGAAPGPVHGAIGIGEQRSTDDRPPTTA</sequence>
<dbReference type="KEGG" id="cprv:CYPRO_2899"/>
<name>A0A345UNT5_9BACT</name>